<accession>A0A9P6PRA1</accession>
<dbReference type="EMBL" id="JAAAJA010000685">
    <property type="protein sequence ID" value="KAG0250447.1"/>
    <property type="molecule type" value="Genomic_DNA"/>
</dbReference>
<dbReference type="Proteomes" id="UP000726737">
    <property type="component" value="Unassembled WGS sequence"/>
</dbReference>
<organism evidence="1 2">
    <name type="scientific">Mortierella polycephala</name>
    <dbReference type="NCBI Taxonomy" id="41804"/>
    <lineage>
        <taxon>Eukaryota</taxon>
        <taxon>Fungi</taxon>
        <taxon>Fungi incertae sedis</taxon>
        <taxon>Mucoromycota</taxon>
        <taxon>Mortierellomycotina</taxon>
        <taxon>Mortierellomycetes</taxon>
        <taxon>Mortierellales</taxon>
        <taxon>Mortierellaceae</taxon>
        <taxon>Mortierella</taxon>
    </lineage>
</organism>
<proteinExistence type="predicted"/>
<evidence type="ECO:0000313" key="1">
    <source>
        <dbReference type="EMBL" id="KAG0250447.1"/>
    </source>
</evidence>
<gene>
    <name evidence="1" type="ORF">BG011_008337</name>
</gene>
<sequence>MEEVAPECPLIENALEQMSISSASTASNDSQLSLEMSNDQMLGHLDREKERFATRKTHAAGLLVVSSPMQQLNNEAVYDKAERQLEMINVKIKAPTGGETI</sequence>
<name>A0A9P6PRA1_9FUNG</name>
<reference evidence="1" key="1">
    <citation type="journal article" date="2020" name="Fungal Divers.">
        <title>Resolving the Mortierellaceae phylogeny through synthesis of multi-gene phylogenetics and phylogenomics.</title>
        <authorList>
            <person name="Vandepol N."/>
            <person name="Liber J."/>
            <person name="Desiro A."/>
            <person name="Na H."/>
            <person name="Kennedy M."/>
            <person name="Barry K."/>
            <person name="Grigoriev I.V."/>
            <person name="Miller A.N."/>
            <person name="O'Donnell K."/>
            <person name="Stajich J.E."/>
            <person name="Bonito G."/>
        </authorList>
    </citation>
    <scope>NUCLEOTIDE SEQUENCE</scope>
    <source>
        <strain evidence="1">KOD948</strain>
    </source>
</reference>
<comment type="caution">
    <text evidence="1">The sequence shown here is derived from an EMBL/GenBank/DDBJ whole genome shotgun (WGS) entry which is preliminary data.</text>
</comment>
<keyword evidence="2" id="KW-1185">Reference proteome</keyword>
<dbReference type="AlphaFoldDB" id="A0A9P6PRA1"/>
<evidence type="ECO:0000313" key="2">
    <source>
        <dbReference type="Proteomes" id="UP000726737"/>
    </source>
</evidence>
<protein>
    <submittedName>
        <fullName evidence="1">Uncharacterized protein</fullName>
    </submittedName>
</protein>